<dbReference type="OrthoDB" id="9794094at2"/>
<proteinExistence type="predicted"/>
<evidence type="ECO:0000256" key="2">
    <source>
        <dbReference type="PROSITE-ProRule" id="PRU00703"/>
    </source>
</evidence>
<dbReference type="PANTHER" id="PTHR43080:SF2">
    <property type="entry name" value="CBS DOMAIN-CONTAINING PROTEIN"/>
    <property type="match status" value="1"/>
</dbReference>
<gene>
    <name evidence="4" type="ORF">SAMN05216387_11449</name>
</gene>
<feature type="domain" description="CBS" evidence="3">
    <location>
        <begin position="8"/>
        <end position="66"/>
    </location>
</feature>
<keyword evidence="5" id="KW-1185">Reference proteome</keyword>
<dbReference type="RefSeq" id="WP_090829433.1">
    <property type="nucleotide sequence ID" value="NZ_FOBH01000014.1"/>
</dbReference>
<dbReference type="InterPro" id="IPR051257">
    <property type="entry name" value="Diverse_CBS-Domain"/>
</dbReference>
<reference evidence="4 5" key="1">
    <citation type="submission" date="2016-10" db="EMBL/GenBank/DDBJ databases">
        <authorList>
            <person name="de Groot N.N."/>
        </authorList>
    </citation>
    <scope>NUCLEOTIDE SEQUENCE [LARGE SCALE GENOMIC DNA]</scope>
    <source>
        <strain evidence="4 5">Nv1</strain>
    </source>
</reference>
<dbReference type="CDD" id="cd04622">
    <property type="entry name" value="CBS_pair_HRP1_like"/>
    <property type="match status" value="1"/>
</dbReference>
<dbReference type="SMART" id="SM00116">
    <property type="entry name" value="CBS"/>
    <property type="match status" value="2"/>
</dbReference>
<dbReference type="Proteomes" id="UP000198620">
    <property type="component" value="Unassembled WGS sequence"/>
</dbReference>
<feature type="domain" description="CBS" evidence="3">
    <location>
        <begin position="72"/>
        <end position="128"/>
    </location>
</feature>
<dbReference type="Gene3D" id="3.10.580.10">
    <property type="entry name" value="CBS-domain"/>
    <property type="match status" value="1"/>
</dbReference>
<dbReference type="PANTHER" id="PTHR43080">
    <property type="entry name" value="CBS DOMAIN-CONTAINING PROTEIN CBSX3, MITOCHONDRIAL"/>
    <property type="match status" value="1"/>
</dbReference>
<evidence type="ECO:0000313" key="4">
    <source>
        <dbReference type="EMBL" id="SEL54147.1"/>
    </source>
</evidence>
<dbReference type="EMBL" id="FOBH01000014">
    <property type="protein sequence ID" value="SEL54147.1"/>
    <property type="molecule type" value="Genomic_DNA"/>
</dbReference>
<dbReference type="STRING" id="1233.SAMN05216387_11449"/>
<dbReference type="PROSITE" id="PS51371">
    <property type="entry name" value="CBS"/>
    <property type="match status" value="2"/>
</dbReference>
<keyword evidence="1 2" id="KW-0129">CBS domain</keyword>
<evidence type="ECO:0000313" key="5">
    <source>
        <dbReference type="Proteomes" id="UP000198620"/>
    </source>
</evidence>
<protein>
    <submittedName>
        <fullName evidence="4">CBS domain-containing protein</fullName>
    </submittedName>
</protein>
<dbReference type="SUPFAM" id="SSF54631">
    <property type="entry name" value="CBS-domain pair"/>
    <property type="match status" value="1"/>
</dbReference>
<evidence type="ECO:0000259" key="3">
    <source>
        <dbReference type="PROSITE" id="PS51371"/>
    </source>
</evidence>
<dbReference type="AlphaFoldDB" id="A0A1H7R3J4"/>
<accession>A0A1H7R3J4</accession>
<dbReference type="InterPro" id="IPR046342">
    <property type="entry name" value="CBS_dom_sf"/>
</dbReference>
<dbReference type="InterPro" id="IPR000644">
    <property type="entry name" value="CBS_dom"/>
</dbReference>
<organism evidence="4 5">
    <name type="scientific">Nitrosovibrio tenuis</name>
    <dbReference type="NCBI Taxonomy" id="1233"/>
    <lineage>
        <taxon>Bacteria</taxon>
        <taxon>Pseudomonadati</taxon>
        <taxon>Pseudomonadota</taxon>
        <taxon>Betaproteobacteria</taxon>
        <taxon>Nitrosomonadales</taxon>
        <taxon>Nitrosomonadaceae</taxon>
        <taxon>Nitrosovibrio</taxon>
    </lineage>
</organism>
<evidence type="ECO:0000256" key="1">
    <source>
        <dbReference type="ARBA" id="ARBA00023122"/>
    </source>
</evidence>
<dbReference type="Pfam" id="PF00571">
    <property type="entry name" value="CBS"/>
    <property type="match status" value="2"/>
</dbReference>
<name>A0A1H7R3J4_9PROT</name>
<sequence length="139" mass="14808">MEKVSDVMHTNVETIGPEETIEEAAQQMRNGDFGVLPVVDGDNLIGIITDRDIVVRAVAEGKGPDTPVEEAMSDEVVSVHEDASVEEAAQVMSDHQIRRLAVVDAENKLVGIVSLGDFAVESSDLGPVVETLSDVSRPA</sequence>